<organism evidence="2 3">
    <name type="scientific">Colletotrichum lupini</name>
    <dbReference type="NCBI Taxonomy" id="145971"/>
    <lineage>
        <taxon>Eukaryota</taxon>
        <taxon>Fungi</taxon>
        <taxon>Dikarya</taxon>
        <taxon>Ascomycota</taxon>
        <taxon>Pezizomycotina</taxon>
        <taxon>Sordariomycetes</taxon>
        <taxon>Hypocreomycetidae</taxon>
        <taxon>Glomerellales</taxon>
        <taxon>Glomerellaceae</taxon>
        <taxon>Colletotrichum</taxon>
        <taxon>Colletotrichum acutatum species complex</taxon>
    </lineage>
</organism>
<dbReference type="EMBL" id="CP019476">
    <property type="protein sequence ID" value="UQC82533.1"/>
    <property type="molecule type" value="Genomic_DNA"/>
</dbReference>
<keyword evidence="1" id="KW-0812">Transmembrane</keyword>
<dbReference type="Gene3D" id="3.50.50.60">
    <property type="entry name" value="FAD/NAD(P)-binding domain"/>
    <property type="match status" value="1"/>
</dbReference>
<dbReference type="InterPro" id="IPR036188">
    <property type="entry name" value="FAD/NAD-bd_sf"/>
</dbReference>
<name>A0A9Q8SSR2_9PEZI</name>
<evidence type="ECO:0000256" key="1">
    <source>
        <dbReference type="SAM" id="Phobius"/>
    </source>
</evidence>
<gene>
    <name evidence="2" type="ORF">CLUP02_08021</name>
</gene>
<feature type="transmembrane region" description="Helical" evidence="1">
    <location>
        <begin position="6"/>
        <end position="23"/>
    </location>
</feature>
<dbReference type="GeneID" id="73342023"/>
<proteinExistence type="predicted"/>
<dbReference type="AlphaFoldDB" id="A0A9Q8SSR2"/>
<dbReference type="Proteomes" id="UP000830671">
    <property type="component" value="Chromosome 4"/>
</dbReference>
<feature type="non-terminal residue" evidence="2">
    <location>
        <position position="1"/>
    </location>
</feature>
<accession>A0A9Q8SSR2</accession>
<sequence>TSKIIIIRGGIIGLTLVIILKKFEIKYILLETYNKIAPAGSNSIGLFPNTFRIYN</sequence>
<evidence type="ECO:0000313" key="3">
    <source>
        <dbReference type="Proteomes" id="UP000830671"/>
    </source>
</evidence>
<keyword evidence="1" id="KW-0472">Membrane</keyword>
<evidence type="ECO:0000313" key="2">
    <source>
        <dbReference type="EMBL" id="UQC82533.1"/>
    </source>
</evidence>
<dbReference type="RefSeq" id="XP_049144156.1">
    <property type="nucleotide sequence ID" value="XM_049287013.1"/>
</dbReference>
<keyword evidence="1" id="KW-1133">Transmembrane helix</keyword>
<dbReference type="SUPFAM" id="SSF51905">
    <property type="entry name" value="FAD/NAD(P)-binding domain"/>
    <property type="match status" value="1"/>
</dbReference>
<dbReference type="KEGG" id="clup:CLUP02_08021"/>
<reference evidence="2" key="1">
    <citation type="journal article" date="2021" name="Mol. Plant Microbe Interact.">
        <title>Complete Genome Sequence of the Plant-Pathogenic Fungus Colletotrichum lupini.</title>
        <authorList>
            <person name="Baroncelli R."/>
            <person name="Pensec F."/>
            <person name="Da Lio D."/>
            <person name="Boufleur T."/>
            <person name="Vicente I."/>
            <person name="Sarrocco S."/>
            <person name="Picot A."/>
            <person name="Baraldi E."/>
            <person name="Sukno S."/>
            <person name="Thon M."/>
            <person name="Le Floch G."/>
        </authorList>
    </citation>
    <scope>NUCLEOTIDE SEQUENCE</scope>
    <source>
        <strain evidence="2">IMI 504893</strain>
    </source>
</reference>
<protein>
    <submittedName>
        <fullName evidence="2">Uncharacterized protein</fullName>
    </submittedName>
</protein>
<keyword evidence="3" id="KW-1185">Reference proteome</keyword>